<dbReference type="GO" id="GO:0098968">
    <property type="term" value="P:neurotransmitter receptor transport postsynaptic membrane to endosome"/>
    <property type="evidence" value="ECO:0007669"/>
    <property type="project" value="TreeGrafter"/>
</dbReference>
<dbReference type="InterPro" id="IPR032675">
    <property type="entry name" value="LRR_dom_sf"/>
</dbReference>
<proteinExistence type="predicted"/>
<name>A0AAE1DT23_9GAST</name>
<gene>
    <name evidence="4" type="ORF">RRG08_044853</name>
</gene>
<dbReference type="GO" id="GO:0045211">
    <property type="term" value="C:postsynaptic membrane"/>
    <property type="evidence" value="ECO:0007669"/>
    <property type="project" value="TreeGrafter"/>
</dbReference>
<organism evidence="4 5">
    <name type="scientific">Elysia crispata</name>
    <name type="common">lettuce slug</name>
    <dbReference type="NCBI Taxonomy" id="231223"/>
    <lineage>
        <taxon>Eukaryota</taxon>
        <taxon>Metazoa</taxon>
        <taxon>Spiralia</taxon>
        <taxon>Lophotrochozoa</taxon>
        <taxon>Mollusca</taxon>
        <taxon>Gastropoda</taxon>
        <taxon>Heterobranchia</taxon>
        <taxon>Euthyneura</taxon>
        <taxon>Panpulmonata</taxon>
        <taxon>Sacoglossa</taxon>
        <taxon>Placobranchoidea</taxon>
        <taxon>Plakobranchidae</taxon>
        <taxon>Elysia</taxon>
    </lineage>
</organism>
<evidence type="ECO:0000313" key="5">
    <source>
        <dbReference type="Proteomes" id="UP001283361"/>
    </source>
</evidence>
<dbReference type="InterPro" id="IPR001611">
    <property type="entry name" value="Leu-rich_rpt"/>
</dbReference>
<feature type="compositionally biased region" description="Basic and acidic residues" evidence="3">
    <location>
        <begin position="183"/>
        <end position="201"/>
    </location>
</feature>
<dbReference type="EMBL" id="JAWDGP010002698">
    <property type="protein sequence ID" value="KAK3780628.1"/>
    <property type="molecule type" value="Genomic_DNA"/>
</dbReference>
<dbReference type="Pfam" id="PF00560">
    <property type="entry name" value="LRR_1"/>
    <property type="match status" value="1"/>
</dbReference>
<dbReference type="GO" id="GO:0016323">
    <property type="term" value="C:basolateral plasma membrane"/>
    <property type="evidence" value="ECO:0007669"/>
    <property type="project" value="TreeGrafter"/>
</dbReference>
<dbReference type="Pfam" id="PF13855">
    <property type="entry name" value="LRR_8"/>
    <property type="match status" value="1"/>
</dbReference>
<dbReference type="Proteomes" id="UP001283361">
    <property type="component" value="Unassembled WGS sequence"/>
</dbReference>
<dbReference type="GO" id="GO:0019901">
    <property type="term" value="F:protein kinase binding"/>
    <property type="evidence" value="ECO:0007669"/>
    <property type="project" value="TreeGrafter"/>
</dbReference>
<protein>
    <submittedName>
        <fullName evidence="4">Uncharacterized protein</fullName>
    </submittedName>
</protein>
<dbReference type="GO" id="GO:0005912">
    <property type="term" value="C:adherens junction"/>
    <property type="evidence" value="ECO:0007669"/>
    <property type="project" value="TreeGrafter"/>
</dbReference>
<dbReference type="PANTHER" id="PTHR23119:SF44">
    <property type="entry name" value="PROTEIN LAP4"/>
    <property type="match status" value="1"/>
</dbReference>
<keyword evidence="5" id="KW-1185">Reference proteome</keyword>
<evidence type="ECO:0000256" key="1">
    <source>
        <dbReference type="ARBA" id="ARBA00022614"/>
    </source>
</evidence>
<reference evidence="4" key="1">
    <citation type="journal article" date="2023" name="G3 (Bethesda)">
        <title>A reference genome for the long-term kleptoplast-retaining sea slug Elysia crispata morphotype clarki.</title>
        <authorList>
            <person name="Eastman K.E."/>
            <person name="Pendleton A.L."/>
            <person name="Shaikh M.A."/>
            <person name="Suttiyut T."/>
            <person name="Ogas R."/>
            <person name="Tomko P."/>
            <person name="Gavelis G."/>
            <person name="Widhalm J.R."/>
            <person name="Wisecaver J.H."/>
        </authorList>
    </citation>
    <scope>NUCLEOTIDE SEQUENCE</scope>
    <source>
        <strain evidence="4">ECLA1</strain>
    </source>
</reference>
<dbReference type="PROSITE" id="PS51450">
    <property type="entry name" value="LRR"/>
    <property type="match status" value="2"/>
</dbReference>
<dbReference type="InterPro" id="IPR050614">
    <property type="entry name" value="Synaptic_Scaffolding_LAP-MAGUK"/>
</dbReference>
<dbReference type="GO" id="GO:0043113">
    <property type="term" value="P:receptor clustering"/>
    <property type="evidence" value="ECO:0007669"/>
    <property type="project" value="TreeGrafter"/>
</dbReference>
<evidence type="ECO:0000256" key="3">
    <source>
        <dbReference type="SAM" id="MobiDB-lite"/>
    </source>
</evidence>
<dbReference type="PANTHER" id="PTHR23119">
    <property type="entry name" value="DISCS LARGE"/>
    <property type="match status" value="1"/>
</dbReference>
<keyword evidence="2" id="KW-0677">Repeat</keyword>
<dbReference type="AlphaFoldDB" id="A0AAE1DT23"/>
<dbReference type="SMART" id="SM00369">
    <property type="entry name" value="LRR_TYP"/>
    <property type="match status" value="2"/>
</dbReference>
<evidence type="ECO:0000256" key="2">
    <source>
        <dbReference type="ARBA" id="ARBA00022737"/>
    </source>
</evidence>
<sequence>MLKCIPLFRACNRQVESVDRRHWGLTNVPDDVMRYARSLEELLLDANQIKELPRAFFRLVQLRKLSLSDNEIGRLPDEICNFVNLMELDISKNEIFEIPDKIKLCKNLQVLDFSSNPLAKGLIRSNSAGACAHSLTSICQACSRSDMLSGTSWAQRLVVAWLAVYGQALRACVRNISELEKKSGRRGEYAPTRDNDDDMNRTHVNLS</sequence>
<dbReference type="GO" id="GO:0098887">
    <property type="term" value="P:neurotransmitter receptor transport, endosome to postsynaptic membrane"/>
    <property type="evidence" value="ECO:0007669"/>
    <property type="project" value="TreeGrafter"/>
</dbReference>
<dbReference type="Gene3D" id="3.80.10.10">
    <property type="entry name" value="Ribonuclease Inhibitor"/>
    <property type="match status" value="1"/>
</dbReference>
<dbReference type="GO" id="GO:0014069">
    <property type="term" value="C:postsynaptic density"/>
    <property type="evidence" value="ECO:0007669"/>
    <property type="project" value="TreeGrafter"/>
</dbReference>
<dbReference type="GO" id="GO:0098609">
    <property type="term" value="P:cell-cell adhesion"/>
    <property type="evidence" value="ECO:0007669"/>
    <property type="project" value="TreeGrafter"/>
</dbReference>
<keyword evidence="1" id="KW-0433">Leucine-rich repeat</keyword>
<dbReference type="SUPFAM" id="SSF52058">
    <property type="entry name" value="L domain-like"/>
    <property type="match status" value="1"/>
</dbReference>
<feature type="region of interest" description="Disordered" evidence="3">
    <location>
        <begin position="183"/>
        <end position="207"/>
    </location>
</feature>
<comment type="caution">
    <text evidence="4">The sequence shown here is derived from an EMBL/GenBank/DDBJ whole genome shotgun (WGS) entry which is preliminary data.</text>
</comment>
<dbReference type="GO" id="GO:0045197">
    <property type="term" value="P:establishment or maintenance of epithelial cell apical/basal polarity"/>
    <property type="evidence" value="ECO:0007669"/>
    <property type="project" value="TreeGrafter"/>
</dbReference>
<evidence type="ECO:0000313" key="4">
    <source>
        <dbReference type="EMBL" id="KAK3780628.1"/>
    </source>
</evidence>
<accession>A0AAE1DT23</accession>
<dbReference type="InterPro" id="IPR003591">
    <property type="entry name" value="Leu-rich_rpt_typical-subtyp"/>
</dbReference>